<reference evidence="2" key="2">
    <citation type="submission" date="2025-08" db="UniProtKB">
        <authorList>
            <consortium name="RefSeq"/>
        </authorList>
    </citation>
    <scope>IDENTIFICATION</scope>
    <source>
        <tissue evidence="2">Leaf</tissue>
    </source>
</reference>
<protein>
    <submittedName>
        <fullName evidence="2">Uncharacterized protein LOC142164653</fullName>
    </submittedName>
</protein>
<dbReference type="Proteomes" id="UP000790787">
    <property type="component" value="Chromosome 1"/>
</dbReference>
<reference evidence="1" key="1">
    <citation type="journal article" date="2014" name="Nat. Commun.">
        <title>The tobacco genome sequence and its comparison with those of tomato and potato.</title>
        <authorList>
            <person name="Sierro N."/>
            <person name="Battey J.N."/>
            <person name="Ouadi S."/>
            <person name="Bakaher N."/>
            <person name="Bovet L."/>
            <person name="Willig A."/>
            <person name="Goepfert S."/>
            <person name="Peitsch M.C."/>
            <person name="Ivanov N.V."/>
        </authorList>
    </citation>
    <scope>NUCLEOTIDE SEQUENCE [LARGE SCALE GENOMIC DNA]</scope>
</reference>
<name>A0AC58S1W4_TOBAC</name>
<sequence length="146" mass="16763">MPYHPVGNGQAESTNNVIINNLKKRLEESKGNWLEVLPGVLWAYRTTAKTSTGETLFSLVYGAEAIIPVKIGEPSTRYTQENEESNEEEMRLNLDLLEERREAALIRMAVQKQVMERYYNRKACLRYFKIGDFVLKKVFQSTTAAN</sequence>
<organism evidence="1 2">
    <name type="scientific">Nicotiana tabacum</name>
    <name type="common">Common tobacco</name>
    <dbReference type="NCBI Taxonomy" id="4097"/>
    <lineage>
        <taxon>Eukaryota</taxon>
        <taxon>Viridiplantae</taxon>
        <taxon>Streptophyta</taxon>
        <taxon>Embryophyta</taxon>
        <taxon>Tracheophyta</taxon>
        <taxon>Spermatophyta</taxon>
        <taxon>Magnoliopsida</taxon>
        <taxon>eudicotyledons</taxon>
        <taxon>Gunneridae</taxon>
        <taxon>Pentapetalae</taxon>
        <taxon>asterids</taxon>
        <taxon>lamiids</taxon>
        <taxon>Solanales</taxon>
        <taxon>Solanaceae</taxon>
        <taxon>Nicotianoideae</taxon>
        <taxon>Nicotianeae</taxon>
        <taxon>Nicotiana</taxon>
    </lineage>
</organism>
<dbReference type="RefSeq" id="XP_075078971.1">
    <property type="nucleotide sequence ID" value="XM_075222870.1"/>
</dbReference>
<proteinExistence type="predicted"/>
<keyword evidence="1" id="KW-1185">Reference proteome</keyword>
<gene>
    <name evidence="2" type="primary">LOC142164653</name>
</gene>
<accession>A0AC58S1W4</accession>
<evidence type="ECO:0000313" key="2">
    <source>
        <dbReference type="RefSeq" id="XP_075078971.1"/>
    </source>
</evidence>
<evidence type="ECO:0000313" key="1">
    <source>
        <dbReference type="Proteomes" id="UP000790787"/>
    </source>
</evidence>